<dbReference type="PROSITE" id="PS50293">
    <property type="entry name" value="TPR_REGION"/>
    <property type="match status" value="1"/>
</dbReference>
<dbReference type="Gene3D" id="1.25.40.10">
    <property type="entry name" value="Tetratricopeptide repeat domain"/>
    <property type="match status" value="1"/>
</dbReference>
<evidence type="ECO:0000256" key="1">
    <source>
        <dbReference type="ARBA" id="ARBA00005622"/>
    </source>
</evidence>
<dbReference type="Proteomes" id="UP001155280">
    <property type="component" value="Unassembled WGS sequence"/>
</dbReference>
<dbReference type="EMBL" id="JANCNS010000001">
    <property type="protein sequence ID" value="MCP9199482.1"/>
    <property type="molecule type" value="Genomic_DNA"/>
</dbReference>
<dbReference type="SMART" id="SM00028">
    <property type="entry name" value="TPR"/>
    <property type="match status" value="1"/>
</dbReference>
<dbReference type="RefSeq" id="WP_241549777.1">
    <property type="nucleotide sequence ID" value="NZ_JANCNS010000001.1"/>
</dbReference>
<dbReference type="InterPro" id="IPR019734">
    <property type="entry name" value="TPR_rpt"/>
</dbReference>
<keyword evidence="2 4" id="KW-0378">Hydrolase</keyword>
<gene>
    <name evidence="4" type="ORF">MKO06_06165</name>
</gene>
<dbReference type="SUPFAM" id="SSF48452">
    <property type="entry name" value="TPR-like"/>
    <property type="match status" value="1"/>
</dbReference>
<evidence type="ECO:0000256" key="2">
    <source>
        <dbReference type="ARBA" id="ARBA00022801"/>
    </source>
</evidence>
<dbReference type="PROSITE" id="PS50005">
    <property type="entry name" value="TPR"/>
    <property type="match status" value="1"/>
</dbReference>
<dbReference type="GO" id="GO:0016788">
    <property type="term" value="F:hydrolase activity, acting on ester bonds"/>
    <property type="evidence" value="ECO:0007669"/>
    <property type="project" value="TreeGrafter"/>
</dbReference>
<dbReference type="InterPro" id="IPR011990">
    <property type="entry name" value="TPR-like_helical_dom_sf"/>
</dbReference>
<reference evidence="4" key="1">
    <citation type="submission" date="2022-07" db="EMBL/GenBank/DDBJ databases">
        <title>Gramela sediminis sp. nov., isolated from deep-sea sediment of the Indian Ocean.</title>
        <authorList>
            <person name="Shi H."/>
        </authorList>
    </citation>
    <scope>NUCLEOTIDE SEQUENCE</scope>
    <source>
        <strain evidence="4">GC03-9</strain>
    </source>
</reference>
<evidence type="ECO:0000313" key="5">
    <source>
        <dbReference type="Proteomes" id="UP001155280"/>
    </source>
</evidence>
<comment type="caution">
    <text evidence="4">The sequence shown here is derived from an EMBL/GenBank/DDBJ whole genome shotgun (WGS) entry which is preliminary data.</text>
</comment>
<dbReference type="InterPro" id="IPR029058">
    <property type="entry name" value="AB_hydrolase_fold"/>
</dbReference>
<proteinExistence type="inferred from homology"/>
<dbReference type="SUPFAM" id="SSF53474">
    <property type="entry name" value="alpha/beta-Hydrolases"/>
    <property type="match status" value="1"/>
</dbReference>
<feature type="repeat" description="TPR" evidence="3">
    <location>
        <begin position="343"/>
        <end position="376"/>
    </location>
</feature>
<dbReference type="AlphaFoldDB" id="A0A9X2KVS0"/>
<protein>
    <submittedName>
        <fullName evidence="4">Alpha/beta hydrolase-fold protein</fullName>
    </submittedName>
</protein>
<keyword evidence="5" id="KW-1185">Reference proteome</keyword>
<evidence type="ECO:0000256" key="3">
    <source>
        <dbReference type="PROSITE-ProRule" id="PRU00339"/>
    </source>
</evidence>
<organism evidence="4 5">
    <name type="scientific">Christiangramia oceanisediminis</name>
    <dbReference type="NCBI Taxonomy" id="2920386"/>
    <lineage>
        <taxon>Bacteria</taxon>
        <taxon>Pseudomonadati</taxon>
        <taxon>Bacteroidota</taxon>
        <taxon>Flavobacteriia</taxon>
        <taxon>Flavobacteriales</taxon>
        <taxon>Flavobacteriaceae</taxon>
        <taxon>Christiangramia</taxon>
    </lineage>
</organism>
<comment type="similarity">
    <text evidence="1">Belongs to the esterase D family.</text>
</comment>
<sequence>MYKNFIVILLLVVGIHQVKSQETGQIVIGSIHSIKSDILNEDREYWISLPDSYHDKESSYKKYPVLIVLDGNSHFKSISGIVNYMSSDVYRNWKIPEMIVVGIQNVDRRRDYTPDKIITVRENNTGGGDKFLGFLEEELIPQLDQNYRTEPYRILFGHSLGGLLATHTYMKENTIFNSFIAVDPSFGTWDSETMDKKLDSVTEQSFERFIYIATANWGKRNIRNRDRHIRFYESLNSKSKDELPAKLEYFEKEDHSSVPIIAFHNGISEIFAGYGISYRDLENMEQLTQQFYTLSKRLSWDFLPPENLVNQLGYKLLQSGKDKEKSDAVELFSLNVKNYPESPNSYDSLGEAYEEMGNTQKAIENYKKSLELNPGNEHAKMKITKLMKSK</sequence>
<keyword evidence="3" id="KW-0802">TPR repeat</keyword>
<dbReference type="InterPro" id="IPR000801">
    <property type="entry name" value="Esterase-like"/>
</dbReference>
<dbReference type="Pfam" id="PF00515">
    <property type="entry name" value="TPR_1"/>
    <property type="match status" value="1"/>
</dbReference>
<dbReference type="Pfam" id="PF00756">
    <property type="entry name" value="Esterase"/>
    <property type="match status" value="1"/>
</dbReference>
<dbReference type="Gene3D" id="3.40.50.1820">
    <property type="entry name" value="alpha/beta hydrolase"/>
    <property type="match status" value="1"/>
</dbReference>
<accession>A0A9X2KVS0</accession>
<evidence type="ECO:0000313" key="4">
    <source>
        <dbReference type="EMBL" id="MCP9199482.1"/>
    </source>
</evidence>
<dbReference type="PANTHER" id="PTHR40841:SF2">
    <property type="entry name" value="SIDEROPHORE-DEGRADING ESTERASE (EUROFUNG)"/>
    <property type="match status" value="1"/>
</dbReference>
<dbReference type="InterPro" id="IPR052558">
    <property type="entry name" value="Siderophore_Hydrolase_D"/>
</dbReference>
<name>A0A9X2KVS0_9FLAO</name>
<dbReference type="PANTHER" id="PTHR40841">
    <property type="entry name" value="SIDEROPHORE TRIACETYLFUSARININE C ESTERASE"/>
    <property type="match status" value="1"/>
</dbReference>